<keyword evidence="4" id="KW-1185">Reference proteome</keyword>
<feature type="transmembrane region" description="Helical" evidence="2">
    <location>
        <begin position="254"/>
        <end position="273"/>
    </location>
</feature>
<proteinExistence type="predicted"/>
<keyword evidence="2" id="KW-1133">Transmembrane helix</keyword>
<gene>
    <name evidence="3" type="ORF">UMAG_03982</name>
</gene>
<evidence type="ECO:0000313" key="3">
    <source>
        <dbReference type="EMBL" id="KIS67931.1"/>
    </source>
</evidence>
<dbReference type="InParanoid" id="A0A0D1DW88"/>
<evidence type="ECO:0000256" key="2">
    <source>
        <dbReference type="SAM" id="Phobius"/>
    </source>
</evidence>
<feature type="region of interest" description="Disordered" evidence="1">
    <location>
        <begin position="148"/>
        <end position="173"/>
    </location>
</feature>
<feature type="compositionally biased region" description="Polar residues" evidence="1">
    <location>
        <begin position="148"/>
        <end position="170"/>
    </location>
</feature>
<keyword evidence="2" id="KW-0812">Transmembrane</keyword>
<protein>
    <submittedName>
        <fullName evidence="3">Uncharacterized protein</fullName>
    </submittedName>
</protein>
<dbReference type="RefSeq" id="XP_011390443.1">
    <property type="nucleotide sequence ID" value="XM_011392141.1"/>
</dbReference>
<dbReference type="OrthoDB" id="2554682at2759"/>
<dbReference type="EMBL" id="CM003150">
    <property type="protein sequence ID" value="KIS67931.1"/>
    <property type="molecule type" value="Genomic_DNA"/>
</dbReference>
<dbReference type="VEuPathDB" id="FungiDB:UMAG_03982"/>
<accession>A0A0D1DW88</accession>
<feature type="region of interest" description="Disordered" evidence="1">
    <location>
        <begin position="91"/>
        <end position="110"/>
    </location>
</feature>
<evidence type="ECO:0000256" key="1">
    <source>
        <dbReference type="SAM" id="MobiDB-lite"/>
    </source>
</evidence>
<dbReference type="Proteomes" id="UP000000561">
    <property type="component" value="Chromosome 11"/>
</dbReference>
<dbReference type="KEGG" id="uma:UMAG_03982"/>
<reference evidence="3 4" key="1">
    <citation type="journal article" date="2006" name="Nature">
        <title>Insights from the genome of the biotrophic fungal plant pathogen Ustilago maydis.</title>
        <authorList>
            <person name="Kamper J."/>
            <person name="Kahmann R."/>
            <person name="Bolker M."/>
            <person name="Ma L.J."/>
            <person name="Brefort T."/>
            <person name="Saville B.J."/>
            <person name="Banuett F."/>
            <person name="Kronstad J.W."/>
            <person name="Gold S.E."/>
            <person name="Muller O."/>
            <person name="Perlin M.H."/>
            <person name="Wosten H.A."/>
            <person name="de Vries R."/>
            <person name="Ruiz-Herrera J."/>
            <person name="Reynaga-Pena C.G."/>
            <person name="Snetselaar K."/>
            <person name="McCann M."/>
            <person name="Perez-Martin J."/>
            <person name="Feldbrugge M."/>
            <person name="Basse C.W."/>
            <person name="Steinberg G."/>
            <person name="Ibeas J.I."/>
            <person name="Holloman W."/>
            <person name="Guzman P."/>
            <person name="Farman M."/>
            <person name="Stajich J.E."/>
            <person name="Sentandreu R."/>
            <person name="Gonzalez-Prieto J.M."/>
            <person name="Kennell J.C."/>
            <person name="Molina L."/>
            <person name="Schirawski J."/>
            <person name="Mendoza-Mendoza A."/>
            <person name="Greilinger D."/>
            <person name="Munch K."/>
            <person name="Rossel N."/>
            <person name="Scherer M."/>
            <person name="Vranes M."/>
            <person name="Ladendorf O."/>
            <person name="Vincon V."/>
            <person name="Fuchs U."/>
            <person name="Sandrock B."/>
            <person name="Meng S."/>
            <person name="Ho E.C."/>
            <person name="Cahill M.J."/>
            <person name="Boyce K.J."/>
            <person name="Klose J."/>
            <person name="Klosterman S.J."/>
            <person name="Deelstra H.J."/>
            <person name="Ortiz-Castellanos L."/>
            <person name="Li W."/>
            <person name="Sanchez-Alonso P."/>
            <person name="Schreier P.H."/>
            <person name="Hauser-Hahn I."/>
            <person name="Vaupel M."/>
            <person name="Koopmann E."/>
            <person name="Friedrich G."/>
            <person name="Voss H."/>
            <person name="Schluter T."/>
            <person name="Margolis J."/>
            <person name="Platt D."/>
            <person name="Swimmer C."/>
            <person name="Gnirke A."/>
            <person name="Chen F."/>
            <person name="Vysotskaia V."/>
            <person name="Mannhaupt G."/>
            <person name="Guldener U."/>
            <person name="Munsterkotter M."/>
            <person name="Haase D."/>
            <person name="Oesterheld M."/>
            <person name="Mewes H.W."/>
            <person name="Mauceli E.W."/>
            <person name="DeCaprio D."/>
            <person name="Wade C.M."/>
            <person name="Butler J."/>
            <person name="Young S."/>
            <person name="Jaffe D.B."/>
            <person name="Calvo S."/>
            <person name="Nusbaum C."/>
            <person name="Galagan J."/>
            <person name="Birren B.W."/>
        </authorList>
    </citation>
    <scope>NUCLEOTIDE SEQUENCE [LARGE SCALE GENOMIC DNA]</scope>
    <source>
        <strain evidence="4">DSM 14603 / FGSC 9021 / UM521</strain>
    </source>
</reference>
<feature type="transmembrane region" description="Helical" evidence="2">
    <location>
        <begin position="219"/>
        <end position="242"/>
    </location>
</feature>
<dbReference type="AlphaFoldDB" id="A0A0D1DW88"/>
<evidence type="ECO:0000313" key="4">
    <source>
        <dbReference type="Proteomes" id="UP000000561"/>
    </source>
</evidence>
<dbReference type="GeneID" id="23564291"/>
<dbReference type="OMA" id="FVITRLD"/>
<name>A0A0D1DW88_MYCMD</name>
<sequence>MSISALNQTIHSTTTPYLKAGLQELRSIFDVDTLGVAVDDEDDTDLEGASPSDRSTHLFSEQDRLALFGPAESVTTAAFSHQQALFESPKAMSTNLSRENSSEHRELPLPSATNWRSIEFTSQVYPPPVTHRRAQSWRKHRSLSSSNLFNQPLLTPSSNRGATSDLQRASSRPVYLPRDTSARSQLVRTPLVAVGLAALTVMIVGVCAFENSIHPDAATLPLTTFMLAQSLFGLVGISGLALQKRWIIDLASRLLRAHVLCQVLIVLAALRSLSRTAFYRNRFERHTVTGTAAAGMLTSPRFFTSTGHASDAHTSLVGSFSDQVTYVCVFVVQAALPLTLALWAQYAVASALSLTTRSLPCSSDAAKAYSEPQRSAPAVTASKGEDYDVAGNARMRFNSENTTLNKGSSQNAASGAVQRSQGWLGFVITRLDVNKVDPTSPKFDLDAAELTTRLESLAAAEMSTRNVA</sequence>
<dbReference type="eggNOG" id="ENOG502RDVS">
    <property type="taxonomic scope" value="Eukaryota"/>
</dbReference>
<keyword evidence="2" id="KW-0472">Membrane</keyword>
<organism evidence="3 4">
    <name type="scientific">Mycosarcoma maydis</name>
    <name type="common">Corn smut fungus</name>
    <name type="synonym">Ustilago maydis</name>
    <dbReference type="NCBI Taxonomy" id="5270"/>
    <lineage>
        <taxon>Eukaryota</taxon>
        <taxon>Fungi</taxon>
        <taxon>Dikarya</taxon>
        <taxon>Basidiomycota</taxon>
        <taxon>Ustilaginomycotina</taxon>
        <taxon>Ustilaginomycetes</taxon>
        <taxon>Ustilaginales</taxon>
        <taxon>Ustilaginaceae</taxon>
        <taxon>Mycosarcoma</taxon>
    </lineage>
</organism>
<feature type="transmembrane region" description="Helical" evidence="2">
    <location>
        <begin position="191"/>
        <end position="213"/>
    </location>
</feature>